<keyword evidence="2" id="KW-1185">Reference proteome</keyword>
<dbReference type="RefSeq" id="WP_311608114.1">
    <property type="nucleotide sequence ID" value="NZ_JAVRFI010000002.1"/>
</dbReference>
<comment type="caution">
    <text evidence="1">The sequence shown here is derived from an EMBL/GenBank/DDBJ whole genome shotgun (WGS) entry which is preliminary data.</text>
</comment>
<dbReference type="Proteomes" id="UP001180531">
    <property type="component" value="Unassembled WGS sequence"/>
</dbReference>
<protein>
    <submittedName>
        <fullName evidence="1">Uncharacterized protein</fullName>
    </submittedName>
</protein>
<evidence type="ECO:0000313" key="1">
    <source>
        <dbReference type="EMBL" id="MDT0448371.1"/>
    </source>
</evidence>
<organism evidence="1 2">
    <name type="scientific">Streptomyces hesseae</name>
    <dbReference type="NCBI Taxonomy" id="3075519"/>
    <lineage>
        <taxon>Bacteria</taxon>
        <taxon>Bacillati</taxon>
        <taxon>Actinomycetota</taxon>
        <taxon>Actinomycetes</taxon>
        <taxon>Kitasatosporales</taxon>
        <taxon>Streptomycetaceae</taxon>
        <taxon>Streptomyces</taxon>
    </lineage>
</organism>
<proteinExistence type="predicted"/>
<sequence length="77" mass="8099">MRKRWVMAARRGTVPAWTGAGRFGETVVAMARPLVQDVAVSGREVLGAAGHQALEHGGEPGRLLAVAARGRRRPGAS</sequence>
<reference evidence="1" key="1">
    <citation type="submission" date="2024-05" db="EMBL/GenBank/DDBJ databases">
        <title>30 novel species of actinomycetes from the DSMZ collection.</title>
        <authorList>
            <person name="Nouioui I."/>
        </authorList>
    </citation>
    <scope>NUCLEOTIDE SEQUENCE</scope>
    <source>
        <strain evidence="1">DSM 40473</strain>
    </source>
</reference>
<accession>A0ABU2SHB8</accession>
<dbReference type="EMBL" id="JAVRFI010000002">
    <property type="protein sequence ID" value="MDT0448371.1"/>
    <property type="molecule type" value="Genomic_DNA"/>
</dbReference>
<name>A0ABU2SHB8_9ACTN</name>
<evidence type="ECO:0000313" key="2">
    <source>
        <dbReference type="Proteomes" id="UP001180531"/>
    </source>
</evidence>
<gene>
    <name evidence="1" type="ORF">RM609_04635</name>
</gene>